<evidence type="ECO:0000313" key="3">
    <source>
        <dbReference type="EMBL" id="KAJ1144059.1"/>
    </source>
</evidence>
<dbReference type="GO" id="GO:0031175">
    <property type="term" value="P:neuron projection development"/>
    <property type="evidence" value="ECO:0007669"/>
    <property type="project" value="TreeGrafter"/>
</dbReference>
<dbReference type="InterPro" id="IPR026646">
    <property type="entry name" value="GPRIN2-like/GPRIN3"/>
</dbReference>
<dbReference type="PANTHER" id="PTHR15718">
    <property type="entry name" value="G PROTEIN-REGULATED INDUCER OF NEURITE OUTGROWTH C-TERMINAL DOMAIN-CONTAINING PROTEIN"/>
    <property type="match status" value="1"/>
</dbReference>
<evidence type="ECO:0000256" key="1">
    <source>
        <dbReference type="ARBA" id="ARBA00002358"/>
    </source>
</evidence>
<proteinExistence type="predicted"/>
<keyword evidence="4" id="KW-1185">Reference proteome</keyword>
<reference evidence="3" key="1">
    <citation type="journal article" date="2022" name="bioRxiv">
        <title>Sequencing and chromosome-scale assembly of the giantPleurodeles waltlgenome.</title>
        <authorList>
            <person name="Brown T."/>
            <person name="Elewa A."/>
            <person name="Iarovenko S."/>
            <person name="Subramanian E."/>
            <person name="Araus A.J."/>
            <person name="Petzold A."/>
            <person name="Susuki M."/>
            <person name="Suzuki K.-i.T."/>
            <person name="Hayashi T."/>
            <person name="Toyoda A."/>
            <person name="Oliveira C."/>
            <person name="Osipova E."/>
            <person name="Leigh N.D."/>
            <person name="Simon A."/>
            <person name="Yun M.H."/>
        </authorList>
    </citation>
    <scope>NUCLEOTIDE SEQUENCE</scope>
    <source>
        <strain evidence="3">20211129_DDA</strain>
        <tissue evidence="3">Liver</tissue>
    </source>
</reference>
<gene>
    <name evidence="3" type="ORF">NDU88_010361</name>
</gene>
<organism evidence="3 4">
    <name type="scientific">Pleurodeles waltl</name>
    <name type="common">Iberian ribbed newt</name>
    <dbReference type="NCBI Taxonomy" id="8319"/>
    <lineage>
        <taxon>Eukaryota</taxon>
        <taxon>Metazoa</taxon>
        <taxon>Chordata</taxon>
        <taxon>Craniata</taxon>
        <taxon>Vertebrata</taxon>
        <taxon>Euteleostomi</taxon>
        <taxon>Amphibia</taxon>
        <taxon>Batrachia</taxon>
        <taxon>Caudata</taxon>
        <taxon>Salamandroidea</taxon>
        <taxon>Salamandridae</taxon>
        <taxon>Pleurodelinae</taxon>
        <taxon>Pleurodeles</taxon>
    </lineage>
</organism>
<protein>
    <recommendedName>
        <fullName evidence="2">G protein-regulated inducer of neurite outgrowth C-terminal domain-containing protein</fullName>
    </recommendedName>
</protein>
<feature type="domain" description="G protein-regulated inducer of neurite outgrowth C-terminal" evidence="2">
    <location>
        <begin position="526"/>
        <end position="610"/>
    </location>
</feature>
<dbReference type="InterPro" id="IPR032745">
    <property type="entry name" value="GRIN_C"/>
</dbReference>
<dbReference type="GO" id="GO:0005886">
    <property type="term" value="C:plasma membrane"/>
    <property type="evidence" value="ECO:0007669"/>
    <property type="project" value="TreeGrafter"/>
</dbReference>
<evidence type="ECO:0000313" key="4">
    <source>
        <dbReference type="Proteomes" id="UP001066276"/>
    </source>
</evidence>
<dbReference type="Proteomes" id="UP001066276">
    <property type="component" value="Chromosome 6"/>
</dbReference>
<evidence type="ECO:0000259" key="2">
    <source>
        <dbReference type="Pfam" id="PF15235"/>
    </source>
</evidence>
<dbReference type="EMBL" id="JANPWB010000010">
    <property type="protein sequence ID" value="KAJ1144059.1"/>
    <property type="molecule type" value="Genomic_DNA"/>
</dbReference>
<comment type="function">
    <text evidence="1">May be involved in neurite outgrowth.</text>
</comment>
<comment type="caution">
    <text evidence="3">The sequence shown here is derived from an EMBL/GenBank/DDBJ whole genome shotgun (WGS) entry which is preliminary data.</text>
</comment>
<accession>A0AAV7QU72</accession>
<dbReference type="Pfam" id="PF15235">
    <property type="entry name" value="GRIN_C"/>
    <property type="match status" value="1"/>
</dbReference>
<name>A0AAV7QU72_PLEWA</name>
<dbReference type="PANTHER" id="PTHR15718:SF5">
    <property type="entry name" value="G PROTEIN-REGULATED INDUCER OF NEURITE OUTGROWTH 2"/>
    <property type="match status" value="1"/>
</dbReference>
<sequence>MKLQILVPVMASNNHRLSAHSYQEPMNCVCHMSSKHSCHPLSKSSSNLLNCGQYGFDSSQIIKQELRKSLSGIVCQTRIPESLVPCSQDSLWSYGNNETVHKLYGTQVPYVQLSGTNMHPEAKSVNHFLTVDQSGTPWDGNGLRIHIRSNTTENVSSSAGQEETMICKTRSTDPMEALGMLVQKSHSEFLYGCSEQIAVPHHRTSATYSDFCPTSNLYDMSATEQSFQSPTGYDLACSQATQNRTDLLTLSREQNSSPVSFASDAIQHNITVYTSPGTYHHSAIRLHDPENVCPDKKVMNSQSTSSLCGTACNNNSCTMHFAPVVTVRDSCAVHCHNRNELCMKVNDTVAAYCHSMPIPASKPSPRLEAGSVNHSGREQLTASYCLPLPVSDMVTFPKLACSVSESGLDAKRLMTLGNTSGEESPLLCKERMDASSTEHNRTGLLANTSTDASNGEMSAKTRDTGTMTTLDSCTMVLKPTNEYKDAEVQTAALLETKSAATSPSPLGGSHSHVFPEVSLKLDFQGSPTPVHEVRWDDEGMTWEVYGASVDPEVLGLAIQKHLEIQIEEHLKPVESLAKNTGVRSTKDEKRSSLRAIMYSLRRSSCCARSSAALE</sequence>
<dbReference type="AlphaFoldDB" id="A0AAV7QU72"/>